<organism evidence="7 8">
    <name type="scientific">Rhynchospora pubera</name>
    <dbReference type="NCBI Taxonomy" id="906938"/>
    <lineage>
        <taxon>Eukaryota</taxon>
        <taxon>Viridiplantae</taxon>
        <taxon>Streptophyta</taxon>
        <taxon>Embryophyta</taxon>
        <taxon>Tracheophyta</taxon>
        <taxon>Spermatophyta</taxon>
        <taxon>Magnoliopsida</taxon>
        <taxon>Liliopsida</taxon>
        <taxon>Poales</taxon>
        <taxon>Cyperaceae</taxon>
        <taxon>Cyperoideae</taxon>
        <taxon>Rhynchosporeae</taxon>
        <taxon>Rhynchospora</taxon>
    </lineage>
</organism>
<dbReference type="PROSITE" id="PS01359">
    <property type="entry name" value="ZF_PHD_1"/>
    <property type="match status" value="1"/>
</dbReference>
<dbReference type="AlphaFoldDB" id="A0AAV8C8D4"/>
<dbReference type="PANTHER" id="PTHR46201">
    <property type="entry name" value="PHD FINGER PROTEIN MALE MEIOCYTE DEATH 1-RELATED"/>
    <property type="match status" value="1"/>
</dbReference>
<dbReference type="Pfam" id="PF25565">
    <property type="entry name" value="Ubiquitin_At1g33420"/>
    <property type="match status" value="1"/>
</dbReference>
<evidence type="ECO:0000313" key="7">
    <source>
        <dbReference type="EMBL" id="KAJ4751735.1"/>
    </source>
</evidence>
<proteinExistence type="predicted"/>
<keyword evidence="8" id="KW-1185">Reference proteome</keyword>
<dbReference type="Proteomes" id="UP001140206">
    <property type="component" value="Chromosome 5"/>
</dbReference>
<keyword evidence="4" id="KW-0805">Transcription regulation</keyword>
<evidence type="ECO:0000256" key="2">
    <source>
        <dbReference type="ARBA" id="ARBA00022771"/>
    </source>
</evidence>
<reference evidence="7" key="1">
    <citation type="submission" date="2022-08" db="EMBL/GenBank/DDBJ databases">
        <authorList>
            <person name="Marques A."/>
        </authorList>
    </citation>
    <scope>NUCLEOTIDE SEQUENCE</scope>
    <source>
        <strain evidence="7">RhyPub2mFocal</strain>
        <tissue evidence="7">Leaves</tissue>
    </source>
</reference>
<evidence type="ECO:0000256" key="1">
    <source>
        <dbReference type="ARBA" id="ARBA00022723"/>
    </source>
</evidence>
<dbReference type="InterPro" id="IPR057765">
    <property type="entry name" value="MS1-like_ubiquitin"/>
</dbReference>
<keyword evidence="2" id="KW-0863">Zinc-finger</keyword>
<dbReference type="Pfam" id="PF00628">
    <property type="entry name" value="PHD"/>
    <property type="match status" value="1"/>
</dbReference>
<keyword evidence="3" id="KW-0862">Zinc</keyword>
<evidence type="ECO:0000256" key="3">
    <source>
        <dbReference type="ARBA" id="ARBA00022833"/>
    </source>
</evidence>
<dbReference type="InterPro" id="IPR011011">
    <property type="entry name" value="Znf_FYVE_PHD"/>
</dbReference>
<dbReference type="InterPro" id="IPR001965">
    <property type="entry name" value="Znf_PHD"/>
</dbReference>
<dbReference type="EMBL" id="JAMFTS010000005">
    <property type="protein sequence ID" value="KAJ4751735.1"/>
    <property type="molecule type" value="Genomic_DNA"/>
</dbReference>
<dbReference type="CDD" id="cd15556">
    <property type="entry name" value="PHD_MMD1_like"/>
    <property type="match status" value="1"/>
</dbReference>
<keyword evidence="5" id="KW-0804">Transcription</keyword>
<evidence type="ECO:0000259" key="6">
    <source>
        <dbReference type="SMART" id="SM00249"/>
    </source>
</evidence>
<dbReference type="SMART" id="SM00249">
    <property type="entry name" value="PHD"/>
    <property type="match status" value="1"/>
</dbReference>
<dbReference type="PANTHER" id="PTHR46201:SF5">
    <property type="entry name" value="OS11G0234200 PROTEIN"/>
    <property type="match status" value="1"/>
</dbReference>
<dbReference type="InterPro" id="IPR019787">
    <property type="entry name" value="Znf_PHD-finger"/>
</dbReference>
<dbReference type="Gene3D" id="3.30.40.10">
    <property type="entry name" value="Zinc/RING finger domain, C3HC4 (zinc finger)"/>
    <property type="match status" value="1"/>
</dbReference>
<dbReference type="InterPro" id="IPR059080">
    <property type="entry name" value="WHD_PTC1"/>
</dbReference>
<name>A0AAV8C8D4_9POAL</name>
<evidence type="ECO:0000256" key="4">
    <source>
        <dbReference type="ARBA" id="ARBA00023015"/>
    </source>
</evidence>
<dbReference type="GO" id="GO:0008270">
    <property type="term" value="F:zinc ion binding"/>
    <property type="evidence" value="ECO:0007669"/>
    <property type="project" value="UniProtKB-KW"/>
</dbReference>
<dbReference type="Pfam" id="PF25874">
    <property type="entry name" value="WHD_plant_repro"/>
    <property type="match status" value="1"/>
</dbReference>
<gene>
    <name evidence="7" type="ORF">LUZ62_086140</name>
</gene>
<dbReference type="InterPro" id="IPR058054">
    <property type="entry name" value="Znf_MS1-like"/>
</dbReference>
<sequence>MTVNSRPVKRIKFRVRADLCDVFAFASSTPDQPYTAPFRINVRQFLSRHARLVAASGLDGMMTWQMNISVSQPRRATSDPSVLTLEVVEEDVARCWKIYCDHCRVVGWGRHPVCAKRYHFIIRNSDSQFKVCPRLCIYCGSTLDLSESSNRCLSCNHKIDVESLQEQEYSRIEDAGHLLHGIVHSNGYGHLVRINGLEGGSQIVNLCDFMDFWDRLCRLLRVRKITVMDISNKQCRLLHAIIHGHPWYGKWGYEFGTGSFGLTIEAYREALKSLSTEPLSLIFSNSRSPRSQLQNTIAFYQFLSDKPLVTVRDLLCFICSLLGCQTQKSKALSIVQEQALVEPCTWSAEDIRSSFDKILKVLRAANAQQWVSWQNLKGATSRSVGSIELLKYCLKHLNGKTTEDGKVVAMRRNKETGSVEYSLRLEAAVKNYHGSQVALTYKPSKVHILNDLKYLYNALLNPQTMHGYNPMTRLDSARLSATKLLNSKHLIKHYDKADDFSISNSFLIQITCNIEPVDHYKDSICPPEILILPVTATVSDLKVEAAKAFQEIYLIYQNFEADQLLDCKVASETTQVKLLFGSRGNALIDGRCYGGRRKLGIYRMERGVEKWMVDCVCGAKDDDGERMLACDVCSVWQHTRCSNIKDAQDVPIKFVCRMCNIA</sequence>
<evidence type="ECO:0000256" key="5">
    <source>
        <dbReference type="ARBA" id="ARBA00023163"/>
    </source>
</evidence>
<dbReference type="SUPFAM" id="SSF57903">
    <property type="entry name" value="FYVE/PHD zinc finger"/>
    <property type="match status" value="1"/>
</dbReference>
<evidence type="ECO:0000313" key="8">
    <source>
        <dbReference type="Proteomes" id="UP001140206"/>
    </source>
</evidence>
<dbReference type="InterPro" id="IPR019786">
    <property type="entry name" value="Zinc_finger_PHD-type_CS"/>
</dbReference>
<comment type="caution">
    <text evidence="7">The sequence shown here is derived from an EMBL/GenBank/DDBJ whole genome shotgun (WGS) entry which is preliminary data.</text>
</comment>
<accession>A0AAV8C8D4</accession>
<dbReference type="InterPro" id="IPR013083">
    <property type="entry name" value="Znf_RING/FYVE/PHD"/>
</dbReference>
<keyword evidence="1" id="KW-0479">Metal-binding</keyword>
<feature type="domain" description="Zinc finger PHD-type" evidence="6">
    <location>
        <begin position="614"/>
        <end position="660"/>
    </location>
</feature>
<protein>
    <submittedName>
        <fullName evidence="7">PHD finger protein</fullName>
    </submittedName>
</protein>